<dbReference type="InterPro" id="IPR025319">
    <property type="entry name" value="DUF4224"/>
</dbReference>
<sequence>MFLNKTDIADLTKRKRAKAQQKQLNAMGIQYKVRADGSLVVLQTHVERLLGGLEPPVRQRSVREPNWEVLTNA</sequence>
<gene>
    <name evidence="2" type="ORF">RJN63_27890</name>
</gene>
<comment type="caution">
    <text evidence="2">The sequence shown here is derived from an EMBL/GenBank/DDBJ whole genome shotgun (WGS) entry which is preliminary data.</text>
</comment>
<dbReference type="AlphaFoldDB" id="A0AAE4GDZ2"/>
<reference evidence="2" key="1">
    <citation type="submission" date="2023-02" db="EMBL/GenBank/DDBJ databases">
        <title>Description of Herbaspirillum huttiense subsp. nephrolepsisexaltata and Herbaspirillum huttiense subsp. lycopersicon.</title>
        <authorList>
            <person name="Poudel M."/>
            <person name="Sharma A."/>
            <person name="Goss E."/>
            <person name="Tapia J.H."/>
            <person name="Harmon C.M."/>
            <person name="Jones J.B."/>
        </authorList>
    </citation>
    <scope>NUCLEOTIDE SEQUENCE</scope>
    <source>
        <strain evidence="2">NC40101</strain>
    </source>
</reference>
<evidence type="ECO:0000259" key="1">
    <source>
        <dbReference type="Pfam" id="PF13986"/>
    </source>
</evidence>
<accession>A0AAE4GDZ2</accession>
<protein>
    <submittedName>
        <fullName evidence="2">DUF4224 domain-containing protein</fullName>
    </submittedName>
</protein>
<feature type="domain" description="DUF4224" evidence="1">
    <location>
        <begin position="2"/>
        <end position="46"/>
    </location>
</feature>
<dbReference type="Pfam" id="PF13986">
    <property type="entry name" value="DUF4224"/>
    <property type="match status" value="1"/>
</dbReference>
<proteinExistence type="predicted"/>
<organism evidence="2">
    <name type="scientific">Herbaspirillum huttiense subsp. nephrolepidis</name>
    <dbReference type="NCBI Taxonomy" id="3075126"/>
    <lineage>
        <taxon>Bacteria</taxon>
        <taxon>Pseudomonadati</taxon>
        <taxon>Pseudomonadota</taxon>
        <taxon>Betaproteobacteria</taxon>
        <taxon>Burkholderiales</taxon>
        <taxon>Oxalobacteraceae</taxon>
        <taxon>Herbaspirillum</taxon>
    </lineage>
</organism>
<evidence type="ECO:0000313" key="2">
    <source>
        <dbReference type="EMBL" id="MDT0340683.1"/>
    </source>
</evidence>
<dbReference type="EMBL" id="JAVRAA010000025">
    <property type="protein sequence ID" value="MDT0340683.1"/>
    <property type="molecule type" value="Genomic_DNA"/>
</dbReference>
<dbReference type="RefSeq" id="WP_241820811.1">
    <property type="nucleotide sequence ID" value="NZ_JAVLSM010000024.1"/>
</dbReference>
<name>A0AAE4GDZ2_9BURK</name>